<accession>A0ABT6L322</accession>
<dbReference type="SUPFAM" id="SSF51182">
    <property type="entry name" value="RmlC-like cupins"/>
    <property type="match status" value="1"/>
</dbReference>
<dbReference type="RefSeq" id="WP_280833936.1">
    <property type="nucleotide sequence ID" value="NZ_JARXVE010000006.1"/>
</dbReference>
<dbReference type="Gene3D" id="2.60.120.10">
    <property type="entry name" value="Jelly Rolls"/>
    <property type="match status" value="1"/>
</dbReference>
<gene>
    <name evidence="2" type="ORF">M2272_003993</name>
</gene>
<protein>
    <submittedName>
        <fullName evidence="2">Cupin superfamily protein</fullName>
    </submittedName>
</protein>
<dbReference type="Proteomes" id="UP001160130">
    <property type="component" value="Unassembled WGS sequence"/>
</dbReference>
<evidence type="ECO:0000259" key="1">
    <source>
        <dbReference type="Pfam" id="PF05899"/>
    </source>
</evidence>
<keyword evidence="3" id="KW-1185">Reference proteome</keyword>
<dbReference type="InterPro" id="IPR008579">
    <property type="entry name" value="UGlyAH_Cupin_dom"/>
</dbReference>
<reference evidence="2 3" key="1">
    <citation type="submission" date="2023-04" db="EMBL/GenBank/DDBJ databases">
        <title>Forest soil microbial communities from Buena Vista Peninsula, Colon Province, Panama.</title>
        <authorList>
            <person name="Bouskill N."/>
        </authorList>
    </citation>
    <scope>NUCLEOTIDE SEQUENCE [LARGE SCALE GENOMIC DNA]</scope>
    <source>
        <strain evidence="2 3">AC80</strain>
    </source>
</reference>
<feature type="domain" description="(S)-ureidoglycine aminohydrolase cupin" evidence="1">
    <location>
        <begin position="41"/>
        <end position="112"/>
    </location>
</feature>
<dbReference type="InterPro" id="IPR014710">
    <property type="entry name" value="RmlC-like_jellyroll"/>
</dbReference>
<evidence type="ECO:0000313" key="3">
    <source>
        <dbReference type="Proteomes" id="UP001160130"/>
    </source>
</evidence>
<comment type="caution">
    <text evidence="2">The sequence shown here is derived from an EMBL/GenBank/DDBJ whole genome shotgun (WGS) entry which is preliminary data.</text>
</comment>
<sequence>MTALESNCSITAGTIALEFTDVPNDQLVIGRPQTGTAGLGTLGDVEIGVWEMTEGTMRDVEAEEVFVVLAGRAVVEFEDGAAALHLQAGDVARLAAGARTVWTVTERLRKVYLTV</sequence>
<dbReference type="Pfam" id="PF05899">
    <property type="entry name" value="Cupin_3"/>
    <property type="match status" value="1"/>
</dbReference>
<dbReference type="PANTHER" id="PTHR40943:SF1">
    <property type="entry name" value="CYTOPLASMIC PROTEIN"/>
    <property type="match status" value="1"/>
</dbReference>
<dbReference type="InterPro" id="IPR011051">
    <property type="entry name" value="RmlC_Cupin_sf"/>
</dbReference>
<evidence type="ECO:0000313" key="2">
    <source>
        <dbReference type="EMBL" id="MDH6197340.1"/>
    </source>
</evidence>
<dbReference type="EMBL" id="JARXVE010000006">
    <property type="protein sequence ID" value="MDH6197340.1"/>
    <property type="molecule type" value="Genomic_DNA"/>
</dbReference>
<name>A0ABT6L322_9MYCO</name>
<proteinExistence type="predicted"/>
<organism evidence="2 3">
    <name type="scientific">Mycolicibacterium frederiksbergense</name>
    <dbReference type="NCBI Taxonomy" id="117567"/>
    <lineage>
        <taxon>Bacteria</taxon>
        <taxon>Bacillati</taxon>
        <taxon>Actinomycetota</taxon>
        <taxon>Actinomycetes</taxon>
        <taxon>Mycobacteriales</taxon>
        <taxon>Mycobacteriaceae</taxon>
        <taxon>Mycolicibacterium</taxon>
    </lineage>
</organism>
<dbReference type="PANTHER" id="PTHR40943">
    <property type="entry name" value="CYTOPLASMIC PROTEIN-RELATED"/>
    <property type="match status" value="1"/>
</dbReference>